<proteinExistence type="predicted"/>
<evidence type="ECO:0000313" key="1">
    <source>
        <dbReference type="EMBL" id="DAE31803.1"/>
    </source>
</evidence>
<organism evidence="1">
    <name type="scientific">virus sp. ctBM815</name>
    <dbReference type="NCBI Taxonomy" id="2825806"/>
    <lineage>
        <taxon>Viruses</taxon>
    </lineage>
</organism>
<accession>A0A8S5RKU0</accession>
<sequence>MSKIVKTIILKILFSDFSTRIIYTVSKCEITLQFITT</sequence>
<reference evidence="1" key="1">
    <citation type="journal article" date="2021" name="Proc. Natl. Acad. Sci. U.S.A.">
        <title>A Catalog of Tens of Thousands of Viruses from Human Metagenomes Reveals Hidden Associations with Chronic Diseases.</title>
        <authorList>
            <person name="Tisza M.J."/>
            <person name="Buck C.B."/>
        </authorList>
    </citation>
    <scope>NUCLEOTIDE SEQUENCE</scope>
    <source>
        <strain evidence="1">CtBM815</strain>
    </source>
</reference>
<dbReference type="EMBL" id="BK059109">
    <property type="protein sequence ID" value="DAE31803.1"/>
    <property type="molecule type" value="Genomic_DNA"/>
</dbReference>
<protein>
    <submittedName>
        <fullName evidence="1">Uncharacterized protein</fullName>
    </submittedName>
</protein>
<name>A0A8S5RKU0_9VIRU</name>